<organism evidence="1 2">
    <name type="scientific">Mangrovivirga cuniculi</name>
    <dbReference type="NCBI Taxonomy" id="2715131"/>
    <lineage>
        <taxon>Bacteria</taxon>
        <taxon>Pseudomonadati</taxon>
        <taxon>Bacteroidota</taxon>
        <taxon>Cytophagia</taxon>
        <taxon>Cytophagales</taxon>
        <taxon>Mangrovivirgaceae</taxon>
        <taxon>Mangrovivirga</taxon>
    </lineage>
</organism>
<protein>
    <submittedName>
        <fullName evidence="1">Uncharacterized protein</fullName>
    </submittedName>
</protein>
<evidence type="ECO:0000313" key="1">
    <source>
        <dbReference type="EMBL" id="QCK13301.1"/>
    </source>
</evidence>
<dbReference type="OrthoDB" id="653988at2"/>
<reference evidence="1 2" key="1">
    <citation type="submission" date="2018-04" db="EMBL/GenBank/DDBJ databases">
        <title>Complete genome uncultured novel isolate.</title>
        <authorList>
            <person name="Merlino G."/>
        </authorList>
    </citation>
    <scope>NUCLEOTIDE SEQUENCE [LARGE SCALE GENOMIC DNA]</scope>
    <source>
        <strain evidence="2">R1DC9</strain>
    </source>
</reference>
<evidence type="ECO:0000313" key="2">
    <source>
        <dbReference type="Proteomes" id="UP000298616"/>
    </source>
</evidence>
<keyword evidence="2" id="KW-1185">Reference proteome</keyword>
<dbReference type="AlphaFoldDB" id="A0A4D7JC76"/>
<dbReference type="Proteomes" id="UP000298616">
    <property type="component" value="Chromosome"/>
</dbReference>
<proteinExistence type="predicted"/>
<dbReference type="RefSeq" id="WP_137088898.1">
    <property type="nucleotide sequence ID" value="NZ_CP028923.1"/>
</dbReference>
<gene>
    <name evidence="1" type="ORF">DCC35_00325</name>
</gene>
<name>A0A4D7JC76_9BACT</name>
<dbReference type="KEGG" id="fpf:DCC35_00325"/>
<dbReference type="EMBL" id="CP028923">
    <property type="protein sequence ID" value="QCK13301.1"/>
    <property type="molecule type" value="Genomic_DNA"/>
</dbReference>
<accession>A0A4D7JC76</accession>
<sequence>MHDLIPYENWLKYYKPEDDERSPFYGKTYNFDLYTDNIYGYYIDPAWDYIGSDTLYAKLLYVDYERSTCIIEFIGEWNDAITNDSMHLKRNVIDPLIDEGINKFLLIGENVFNFHGDDDSYYEEWFDDIDDGWICAVGFHEHVYQEWKNYGIDSYIDFGGSLELINWRTFKPAMLMERISREFSKRLGL</sequence>